<dbReference type="RefSeq" id="WP_113288970.1">
    <property type="nucleotide sequence ID" value="NZ_QNTQ01000006.1"/>
</dbReference>
<gene>
    <name evidence="2" type="ORF">DRV85_08260</name>
</gene>
<name>A0A365U9J6_9RHOB</name>
<reference evidence="2 3" key="1">
    <citation type="submission" date="2018-07" db="EMBL/GenBank/DDBJ databases">
        <title>Rhodosalinus sp. strain E84T genomic sequence and assembly.</title>
        <authorList>
            <person name="Liu Z.-W."/>
            <person name="Lu D.-C."/>
        </authorList>
    </citation>
    <scope>NUCLEOTIDE SEQUENCE [LARGE SCALE GENOMIC DNA]</scope>
    <source>
        <strain evidence="2 3">E84</strain>
    </source>
</reference>
<organism evidence="2 3">
    <name type="scientific">Rhodosalinus halophilus</name>
    <dbReference type="NCBI Taxonomy" id="2259333"/>
    <lineage>
        <taxon>Bacteria</taxon>
        <taxon>Pseudomonadati</taxon>
        <taxon>Pseudomonadota</taxon>
        <taxon>Alphaproteobacteria</taxon>
        <taxon>Rhodobacterales</taxon>
        <taxon>Paracoccaceae</taxon>
        <taxon>Rhodosalinus</taxon>
    </lineage>
</organism>
<dbReference type="OrthoDB" id="7875742at2"/>
<evidence type="ECO:0000313" key="3">
    <source>
        <dbReference type="Proteomes" id="UP000253370"/>
    </source>
</evidence>
<evidence type="ECO:0008006" key="4">
    <source>
        <dbReference type="Google" id="ProtNLM"/>
    </source>
</evidence>
<keyword evidence="1" id="KW-0472">Membrane</keyword>
<accession>A0A365U9J6</accession>
<proteinExistence type="predicted"/>
<dbReference type="AlphaFoldDB" id="A0A365U9J6"/>
<keyword evidence="3" id="KW-1185">Reference proteome</keyword>
<keyword evidence="1" id="KW-1133">Transmembrane helix</keyword>
<comment type="caution">
    <text evidence="2">The sequence shown here is derived from an EMBL/GenBank/DDBJ whole genome shotgun (WGS) entry which is preliminary data.</text>
</comment>
<dbReference type="Proteomes" id="UP000253370">
    <property type="component" value="Unassembled WGS sequence"/>
</dbReference>
<dbReference type="EMBL" id="QNTQ01000006">
    <property type="protein sequence ID" value="RBI85712.1"/>
    <property type="molecule type" value="Genomic_DNA"/>
</dbReference>
<protein>
    <recommendedName>
        <fullName evidence="4">Aspartate carbamoyltransferase catalytic subunit</fullName>
    </recommendedName>
</protein>
<evidence type="ECO:0000256" key="1">
    <source>
        <dbReference type="SAM" id="Phobius"/>
    </source>
</evidence>
<keyword evidence="1" id="KW-0812">Transmembrane</keyword>
<evidence type="ECO:0000313" key="2">
    <source>
        <dbReference type="EMBL" id="RBI85712.1"/>
    </source>
</evidence>
<sequence>MSECIEVPAHEAGVIRLFALDLEPAEAARWREPEGEDPLAAALGADPFDRTYAEVFRLSDLGAMPLSTYLAEGYGIPEDQLVHLRGRLDAMTGHVAVVMSRAFGGAAQTLAVRAPLRFVARLTEAAAETPHVALGTGAARGTLSPAPIPPGAEGSGRLRRWLLGTIVLVVLGFLLAAALVGAGG</sequence>
<feature type="transmembrane region" description="Helical" evidence="1">
    <location>
        <begin position="161"/>
        <end position="182"/>
    </location>
</feature>